<proteinExistence type="predicted"/>
<organism evidence="2 3">
    <name type="scientific">Setaria viridis</name>
    <name type="common">Green bristlegrass</name>
    <name type="synonym">Setaria italica subsp. viridis</name>
    <dbReference type="NCBI Taxonomy" id="4556"/>
    <lineage>
        <taxon>Eukaryota</taxon>
        <taxon>Viridiplantae</taxon>
        <taxon>Streptophyta</taxon>
        <taxon>Embryophyta</taxon>
        <taxon>Tracheophyta</taxon>
        <taxon>Spermatophyta</taxon>
        <taxon>Magnoliopsida</taxon>
        <taxon>Liliopsida</taxon>
        <taxon>Poales</taxon>
        <taxon>Poaceae</taxon>
        <taxon>PACMAD clade</taxon>
        <taxon>Panicoideae</taxon>
        <taxon>Panicodae</taxon>
        <taxon>Paniceae</taxon>
        <taxon>Cenchrinae</taxon>
        <taxon>Setaria</taxon>
    </lineage>
</organism>
<name>A0A4U6W434_SETVI</name>
<reference evidence="2" key="1">
    <citation type="submission" date="2019-03" db="EMBL/GenBank/DDBJ databases">
        <title>WGS assembly of Setaria viridis.</title>
        <authorList>
            <person name="Huang P."/>
            <person name="Jenkins J."/>
            <person name="Grimwood J."/>
            <person name="Barry K."/>
            <person name="Healey A."/>
            <person name="Mamidi S."/>
            <person name="Sreedasyam A."/>
            <person name="Shu S."/>
            <person name="Feldman M."/>
            <person name="Wu J."/>
            <person name="Yu Y."/>
            <person name="Chen C."/>
            <person name="Johnson J."/>
            <person name="Rokhsar D."/>
            <person name="Baxter I."/>
            <person name="Schmutz J."/>
            <person name="Brutnell T."/>
            <person name="Kellogg E."/>
        </authorList>
    </citation>
    <scope>NUCLEOTIDE SEQUENCE [LARGE SCALE GENOMIC DNA]</scope>
</reference>
<dbReference type="AlphaFoldDB" id="A0A4U6W434"/>
<keyword evidence="3" id="KW-1185">Reference proteome</keyword>
<dbReference type="Gramene" id="TKW35389">
    <property type="protein sequence ID" value="TKW35389"/>
    <property type="gene ID" value="SEVIR_2G368300v2"/>
</dbReference>
<dbReference type="Proteomes" id="UP000298652">
    <property type="component" value="Chromosome 2"/>
</dbReference>
<feature type="region of interest" description="Disordered" evidence="1">
    <location>
        <begin position="1"/>
        <end position="30"/>
    </location>
</feature>
<dbReference type="EMBL" id="CM016553">
    <property type="protein sequence ID" value="TKW35389.1"/>
    <property type="molecule type" value="Genomic_DNA"/>
</dbReference>
<evidence type="ECO:0000313" key="2">
    <source>
        <dbReference type="EMBL" id="TKW35389.1"/>
    </source>
</evidence>
<accession>A0A4U6W434</accession>
<sequence>MRTQEATKVSRGLCQEVGPPRIPRKSSYLNSPPPATAVHLGDGRTVSFWQDHWIGGQLLTATFPMLFSFCQWASISVQTAQADSHCDLHLHPRLSTAASAELWVFLPALDHALPTPSVPDRRGIGLRLQPFSSSALYGWHMESTPLNPFTDYIWTNVVVPRCKHFL</sequence>
<protein>
    <submittedName>
        <fullName evidence="2">Uncharacterized protein</fullName>
    </submittedName>
</protein>
<gene>
    <name evidence="2" type="ORF">SEVIR_2G368300v2</name>
</gene>
<evidence type="ECO:0000313" key="3">
    <source>
        <dbReference type="Proteomes" id="UP000298652"/>
    </source>
</evidence>
<dbReference type="OMA" id="GWHMEST"/>
<evidence type="ECO:0000256" key="1">
    <source>
        <dbReference type="SAM" id="MobiDB-lite"/>
    </source>
</evidence>